<accession>A0ABQ5DVE3</accession>
<dbReference type="InterPro" id="IPR041588">
    <property type="entry name" value="Integrase_H2C2"/>
</dbReference>
<keyword evidence="2" id="KW-0808">Transferase</keyword>
<dbReference type="Proteomes" id="UP001151760">
    <property type="component" value="Unassembled WGS sequence"/>
</dbReference>
<evidence type="ECO:0000259" key="1">
    <source>
        <dbReference type="Pfam" id="PF17921"/>
    </source>
</evidence>
<proteinExistence type="predicted"/>
<dbReference type="Gene3D" id="1.10.340.70">
    <property type="match status" value="1"/>
</dbReference>
<sequence>MNLTPANTNLVAATDWTCPLKSVVKQVIFAVGAVLGQRMSSQQKRKFFKDVKHYFWDDPFLFKICADQVIRRCVSGQEAFDILKACHSGPTGGHYGANYTAKKIFDSGFYWPTIYKDAHELCQPDVTYMFNVKAKFRNEMKSANKTLSNYYENL</sequence>
<organism evidence="2 3">
    <name type="scientific">Tanacetum coccineum</name>
    <dbReference type="NCBI Taxonomy" id="301880"/>
    <lineage>
        <taxon>Eukaryota</taxon>
        <taxon>Viridiplantae</taxon>
        <taxon>Streptophyta</taxon>
        <taxon>Embryophyta</taxon>
        <taxon>Tracheophyta</taxon>
        <taxon>Spermatophyta</taxon>
        <taxon>Magnoliopsida</taxon>
        <taxon>eudicotyledons</taxon>
        <taxon>Gunneridae</taxon>
        <taxon>Pentapetalae</taxon>
        <taxon>asterids</taxon>
        <taxon>campanulids</taxon>
        <taxon>Asterales</taxon>
        <taxon>Asteraceae</taxon>
        <taxon>Asteroideae</taxon>
        <taxon>Anthemideae</taxon>
        <taxon>Anthemidinae</taxon>
        <taxon>Tanacetum</taxon>
    </lineage>
</organism>
<reference evidence="2" key="2">
    <citation type="submission" date="2022-01" db="EMBL/GenBank/DDBJ databases">
        <authorList>
            <person name="Yamashiro T."/>
            <person name="Shiraishi A."/>
            <person name="Satake H."/>
            <person name="Nakayama K."/>
        </authorList>
    </citation>
    <scope>NUCLEOTIDE SEQUENCE</scope>
</reference>
<keyword evidence="2" id="KW-0695">RNA-directed DNA polymerase</keyword>
<comment type="caution">
    <text evidence="2">The sequence shown here is derived from an EMBL/GenBank/DDBJ whole genome shotgun (WGS) entry which is preliminary data.</text>
</comment>
<keyword evidence="2" id="KW-0548">Nucleotidyltransferase</keyword>
<dbReference type="EMBL" id="BQNB010015685">
    <property type="protein sequence ID" value="GJT42908.1"/>
    <property type="molecule type" value="Genomic_DNA"/>
</dbReference>
<name>A0ABQ5DVE3_9ASTR</name>
<feature type="domain" description="Integrase zinc-binding" evidence="1">
    <location>
        <begin position="78"/>
        <end position="123"/>
    </location>
</feature>
<keyword evidence="3" id="KW-1185">Reference proteome</keyword>
<dbReference type="GO" id="GO:0003964">
    <property type="term" value="F:RNA-directed DNA polymerase activity"/>
    <property type="evidence" value="ECO:0007669"/>
    <property type="project" value="UniProtKB-KW"/>
</dbReference>
<evidence type="ECO:0000313" key="3">
    <source>
        <dbReference type="Proteomes" id="UP001151760"/>
    </source>
</evidence>
<evidence type="ECO:0000313" key="2">
    <source>
        <dbReference type="EMBL" id="GJT42908.1"/>
    </source>
</evidence>
<reference evidence="2" key="1">
    <citation type="journal article" date="2022" name="Int. J. Mol. Sci.">
        <title>Draft Genome of Tanacetum Coccineum: Genomic Comparison of Closely Related Tanacetum-Family Plants.</title>
        <authorList>
            <person name="Yamashiro T."/>
            <person name="Shiraishi A."/>
            <person name="Nakayama K."/>
            <person name="Satake H."/>
        </authorList>
    </citation>
    <scope>NUCLEOTIDE SEQUENCE</scope>
</reference>
<dbReference type="Pfam" id="PF17921">
    <property type="entry name" value="Integrase_H2C2"/>
    <property type="match status" value="1"/>
</dbReference>
<protein>
    <submittedName>
        <fullName evidence="2">Reverse transcriptase domain-containing protein</fullName>
    </submittedName>
</protein>
<gene>
    <name evidence="2" type="ORF">Tco_0951623</name>
</gene>